<dbReference type="GO" id="GO:0003677">
    <property type="term" value="F:DNA binding"/>
    <property type="evidence" value="ECO:0007669"/>
    <property type="project" value="InterPro"/>
</dbReference>
<feature type="domain" description="Telomeric single stranded DNA binding POT1/Cdc13" evidence="2">
    <location>
        <begin position="1206"/>
        <end position="1340"/>
    </location>
</feature>
<feature type="compositionally biased region" description="Acidic residues" evidence="1">
    <location>
        <begin position="542"/>
        <end position="554"/>
    </location>
</feature>
<reference evidence="3 4" key="1">
    <citation type="submission" date="2016-03" db="EMBL/GenBank/DDBJ databases">
        <title>Comparative genomics of Pseudogymnoascus destructans, the fungus causing white-nose syndrome of bats.</title>
        <authorList>
            <person name="Palmer J.M."/>
            <person name="Drees K.P."/>
            <person name="Foster J.T."/>
            <person name="Lindner D.L."/>
        </authorList>
    </citation>
    <scope>NUCLEOTIDE SEQUENCE [LARGE SCALE GENOMIC DNA]</scope>
    <source>
        <strain evidence="3 4">UAMH 10579</strain>
    </source>
</reference>
<feature type="compositionally biased region" description="Acidic residues" evidence="1">
    <location>
        <begin position="969"/>
        <end position="980"/>
    </location>
</feature>
<feature type="compositionally biased region" description="Polar residues" evidence="1">
    <location>
        <begin position="1113"/>
        <end position="1141"/>
    </location>
</feature>
<evidence type="ECO:0000256" key="1">
    <source>
        <dbReference type="SAM" id="MobiDB-lite"/>
    </source>
</evidence>
<feature type="region of interest" description="Disordered" evidence="1">
    <location>
        <begin position="830"/>
        <end position="1187"/>
    </location>
</feature>
<proteinExistence type="predicted"/>
<feature type="region of interest" description="Disordered" evidence="1">
    <location>
        <begin position="454"/>
        <end position="803"/>
    </location>
</feature>
<dbReference type="RefSeq" id="XP_018130385.1">
    <property type="nucleotide sequence ID" value="XM_018274801.2"/>
</dbReference>
<feature type="compositionally biased region" description="Acidic residues" evidence="1">
    <location>
        <begin position="516"/>
        <end position="534"/>
    </location>
</feature>
<gene>
    <name evidence="3" type="ORF">VE01_05336</name>
</gene>
<feature type="compositionally biased region" description="Acidic residues" evidence="1">
    <location>
        <begin position="603"/>
        <end position="654"/>
    </location>
</feature>
<accession>A0A1B8GLD8</accession>
<feature type="compositionally biased region" description="Polar residues" evidence="1">
    <location>
        <begin position="1052"/>
        <end position="1061"/>
    </location>
</feature>
<evidence type="ECO:0000313" key="4">
    <source>
        <dbReference type="Proteomes" id="UP000091956"/>
    </source>
</evidence>
<evidence type="ECO:0000313" key="3">
    <source>
        <dbReference type="EMBL" id="OBT96652.1"/>
    </source>
</evidence>
<feature type="compositionally biased region" description="Basic and acidic residues" evidence="1">
    <location>
        <begin position="1035"/>
        <end position="1046"/>
    </location>
</feature>
<protein>
    <recommendedName>
        <fullName evidence="2">Telomeric single stranded DNA binding POT1/Cdc13 domain-containing protein</fullName>
    </recommendedName>
</protein>
<dbReference type="OrthoDB" id="5363079at2759"/>
<feature type="region of interest" description="Disordered" evidence="1">
    <location>
        <begin position="309"/>
        <end position="442"/>
    </location>
</feature>
<feature type="compositionally biased region" description="Basic and acidic residues" evidence="1">
    <location>
        <begin position="555"/>
        <end position="565"/>
    </location>
</feature>
<reference evidence="4" key="2">
    <citation type="journal article" date="2018" name="Nat. Commun.">
        <title>Extreme sensitivity to ultraviolet light in the fungal pathogen causing white-nose syndrome of bats.</title>
        <authorList>
            <person name="Palmer J.M."/>
            <person name="Drees K.P."/>
            <person name="Foster J.T."/>
            <person name="Lindner D.L."/>
        </authorList>
    </citation>
    <scope>NUCLEOTIDE SEQUENCE [LARGE SCALE GENOMIC DNA]</scope>
    <source>
        <strain evidence="4">UAMH 10579</strain>
    </source>
</reference>
<feature type="compositionally biased region" description="Acidic residues" evidence="1">
    <location>
        <begin position="742"/>
        <end position="764"/>
    </location>
</feature>
<dbReference type="InterPro" id="IPR011564">
    <property type="entry name" value="Telomer_end-bd_POT1/Cdc13"/>
</dbReference>
<keyword evidence="4" id="KW-1185">Reference proteome</keyword>
<dbReference type="Gene3D" id="2.40.50.140">
    <property type="entry name" value="Nucleic acid-binding proteins"/>
    <property type="match status" value="1"/>
</dbReference>
<feature type="compositionally biased region" description="Polar residues" evidence="1">
    <location>
        <begin position="990"/>
        <end position="1032"/>
    </location>
</feature>
<dbReference type="InterPro" id="IPR012340">
    <property type="entry name" value="NA-bd_OB-fold"/>
</dbReference>
<dbReference type="Pfam" id="PF02765">
    <property type="entry name" value="POT1"/>
    <property type="match status" value="1"/>
</dbReference>
<dbReference type="CDD" id="cd04497">
    <property type="entry name" value="hPOT1_OB1_like"/>
    <property type="match status" value="1"/>
</dbReference>
<feature type="compositionally biased region" description="Polar residues" evidence="1">
    <location>
        <begin position="1074"/>
        <end position="1090"/>
    </location>
</feature>
<sequence length="1368" mass="151031">MDGHADATEQVAIAKLDPTLQNLQSCYFKAVVTLIWPYSSSNKTLSVLLAEPDFRLRQSRGQVKVRFAGSCAKHVFDAGIGSGDELVVSLNGAEWIPESASAAQMAGRGIEWELKFAERLVLQIRKCESGNIALLNLDNPPEEPEPDRVAEIETPLENPSPPGSPIPTARHDQLLAEETGEWSSPAFIKRARLSYGSFIGKDFEAFIEDDGSIPGKGRKRSRFGRKSGDWRYISRSPSPEEEVEVGEPAVQEPVPEKVKPTMTDEGCQTDGLEYSEEMQEFFRQSQAAGREARPPVPTALQDTRMEFAEDQGRPPIPPFDAFPAGQAQPASQSMEPNGVTAQWPESIFRDMGFSNGSVPDMNLRPSPPFEQPRSHSPQAPPTAPMFGNYQEDERNGLFQAPYPPDQPILLHHGLPLETDDLYNEHPNEALEEARDSTASQFAQAAQSFYPELPDVSMETPAQPAWESLTHVPGENAPSTFEVPNAASREASAPRYSQPSTPKYRLDELGHVVVTNEGEEDEEESEEESDEGDEELDHRQIGSDEEIERDESGEEIEIRPRQDPEQYYRQQQFPGEQGGVAAEQRYSNEEGESELDEEAHPSEEQEFSDDDEGSEMDSAEEALYAEEGEEFEEGDHFDEDGEGRYEDEEMSEEDLGPVHQQHQQPAAKSEPVFIDLLSSDDEEEQPKPSPKPPLVHKDSSFADVEDNVQDNVMEDEESGEDAEADFEEESEEEEMAIGHPGDEESEESEESEGSEGPELEGEEPSATEVWQPGTPQATEMQNEIEMQDVPAVTLPPNPDNANLSMVEEVGGYEDEDDTMEGGLVEQRFMDGANDVPTESRATKEKTPTSPPAEEIRVEAAEEEVTEDMTAQQQPVEMELDQEAQEPEVANVRASLDEQLQAKQLEDEQLEDENLQEEQLEEEQLEEGLGQKNASPADVREGASLAEVTYPSLPRDESSAIETQKTLPDEPQQEEDADDDIELINAQLMTPDATQVSSTIPQDASFTTSTEKQPQNDATTDNVVTDEVVQNSVEATEPIKEKLVEVTKRVTRSAKATTETLQPPATPTTDKKMSLRSATSPVSTRTDRSPSLVTGAPSTRKDRDTHPASKALSPSEKSQPSPQTPKHNLRSKPSTSPTGTRITRSQDRAEAPATPKVAAASLPTATKDVIPPSRQLPTTPQKPPTQPLSETALRASLTKALRTNLSDFTPLKVLRHNLGKRLDVLAIATTAPPEAQRAKHGPRHYHLRFNITDPSIAPTGVVEIQVFRPYKEALPDVEVGDGVLLRNFSVKAEKDKGFALRSEDSSSWAVFKRERVTECRGPPVEIGEGEEEYVARLKEWWGSRGEEFLARLGRVGESPSSAKGKSKGRA</sequence>
<dbReference type="GeneID" id="28838722"/>
<feature type="compositionally biased region" description="Basic and acidic residues" evidence="1">
    <location>
        <begin position="422"/>
        <end position="435"/>
    </location>
</feature>
<evidence type="ECO:0000259" key="2">
    <source>
        <dbReference type="SMART" id="SM00976"/>
    </source>
</evidence>
<feature type="compositionally biased region" description="Low complexity" evidence="1">
    <location>
        <begin position="1149"/>
        <end position="1158"/>
    </location>
</feature>
<dbReference type="EMBL" id="KV460227">
    <property type="protein sequence ID" value="OBT96652.1"/>
    <property type="molecule type" value="Genomic_DNA"/>
</dbReference>
<dbReference type="GO" id="GO:0000781">
    <property type="term" value="C:chromosome, telomeric region"/>
    <property type="evidence" value="ECO:0007669"/>
    <property type="project" value="InterPro"/>
</dbReference>
<feature type="region of interest" description="Disordered" evidence="1">
    <location>
        <begin position="230"/>
        <end position="268"/>
    </location>
</feature>
<organism evidence="3 4">
    <name type="scientific">Pseudogymnoascus verrucosus</name>
    <dbReference type="NCBI Taxonomy" id="342668"/>
    <lineage>
        <taxon>Eukaryota</taxon>
        <taxon>Fungi</taxon>
        <taxon>Dikarya</taxon>
        <taxon>Ascomycota</taxon>
        <taxon>Pezizomycotina</taxon>
        <taxon>Leotiomycetes</taxon>
        <taxon>Thelebolales</taxon>
        <taxon>Thelebolaceae</taxon>
        <taxon>Pseudogymnoascus</taxon>
    </lineage>
</organism>
<feature type="compositionally biased region" description="Acidic residues" evidence="1">
    <location>
        <begin position="702"/>
        <end position="734"/>
    </location>
</feature>
<name>A0A1B8GLD8_9PEZI</name>
<dbReference type="STRING" id="342668.A0A1B8GLD8"/>
<dbReference type="SUPFAM" id="SSF50249">
    <property type="entry name" value="Nucleic acid-binding proteins"/>
    <property type="match status" value="1"/>
</dbReference>
<feature type="compositionally biased region" description="Acidic residues" evidence="1">
    <location>
        <begin position="905"/>
        <end position="924"/>
    </location>
</feature>
<dbReference type="Proteomes" id="UP000091956">
    <property type="component" value="Unassembled WGS sequence"/>
</dbReference>
<dbReference type="SMART" id="SM00976">
    <property type="entry name" value="Telo_bind"/>
    <property type="match status" value="1"/>
</dbReference>
<dbReference type="GO" id="GO:0000723">
    <property type="term" value="P:telomere maintenance"/>
    <property type="evidence" value="ECO:0007669"/>
    <property type="project" value="InterPro"/>
</dbReference>